<keyword evidence="3" id="KW-1185">Reference proteome</keyword>
<evidence type="ECO:0000313" key="2">
    <source>
        <dbReference type="EMBL" id="GGA36625.1"/>
    </source>
</evidence>
<evidence type="ECO:0000313" key="3">
    <source>
        <dbReference type="Proteomes" id="UP000618591"/>
    </source>
</evidence>
<proteinExistence type="predicted"/>
<feature type="domain" description="DUF4440" evidence="1">
    <location>
        <begin position="9"/>
        <end position="116"/>
    </location>
</feature>
<name>A0ABQ1G5G4_9SPHN</name>
<comment type="caution">
    <text evidence="2">The sequence shown here is derived from an EMBL/GenBank/DDBJ whole genome shotgun (WGS) entry which is preliminary data.</text>
</comment>
<accession>A0ABQ1G5G4</accession>
<dbReference type="EMBL" id="BMDW01000002">
    <property type="protein sequence ID" value="GGA36625.1"/>
    <property type="molecule type" value="Genomic_DNA"/>
</dbReference>
<dbReference type="InterPro" id="IPR027843">
    <property type="entry name" value="DUF4440"/>
</dbReference>
<reference evidence="3" key="1">
    <citation type="journal article" date="2019" name="Int. J. Syst. Evol. Microbiol.">
        <title>The Global Catalogue of Microorganisms (GCM) 10K type strain sequencing project: providing services to taxonomists for standard genome sequencing and annotation.</title>
        <authorList>
            <consortium name="The Broad Institute Genomics Platform"/>
            <consortium name="The Broad Institute Genome Sequencing Center for Infectious Disease"/>
            <person name="Wu L."/>
            <person name="Ma J."/>
        </authorList>
    </citation>
    <scope>NUCLEOTIDE SEQUENCE [LARGE SCALE GENOMIC DNA]</scope>
    <source>
        <strain evidence="3">CGMCC 1.10106</strain>
    </source>
</reference>
<dbReference type="RefSeq" id="WP_188445078.1">
    <property type="nucleotide sequence ID" value="NZ_BMDW01000002.1"/>
</dbReference>
<dbReference type="Pfam" id="PF14534">
    <property type="entry name" value="DUF4440"/>
    <property type="match status" value="1"/>
</dbReference>
<dbReference type="SUPFAM" id="SSF54427">
    <property type="entry name" value="NTF2-like"/>
    <property type="match status" value="1"/>
</dbReference>
<dbReference type="InterPro" id="IPR032710">
    <property type="entry name" value="NTF2-like_dom_sf"/>
</dbReference>
<gene>
    <name evidence="2" type="ORF">GCM10011395_03660</name>
</gene>
<protein>
    <recommendedName>
        <fullName evidence="1">DUF4440 domain-containing protein</fullName>
    </recommendedName>
</protein>
<organism evidence="2 3">
    <name type="scientific">Sphingomonas psychrolutea</name>
    <dbReference type="NCBI Taxonomy" id="1259676"/>
    <lineage>
        <taxon>Bacteria</taxon>
        <taxon>Pseudomonadati</taxon>
        <taxon>Pseudomonadota</taxon>
        <taxon>Alphaproteobacteria</taxon>
        <taxon>Sphingomonadales</taxon>
        <taxon>Sphingomonadaceae</taxon>
        <taxon>Sphingomonas</taxon>
    </lineage>
</organism>
<dbReference type="Gene3D" id="3.10.450.50">
    <property type="match status" value="1"/>
</dbReference>
<evidence type="ECO:0000259" key="1">
    <source>
        <dbReference type="Pfam" id="PF14534"/>
    </source>
</evidence>
<sequence>MTENLAAAVRAAEQLRCAAMLANDAEALDAILDPRLHFAHATGLVDDKDAYLSKMAGGRIVYVGIDWSEEVVTELAPGVALLAGRMATDVKVEGVDKALKNRVMSVWGLTDGKWRLIAFQSTPMAG</sequence>
<dbReference type="Proteomes" id="UP000618591">
    <property type="component" value="Unassembled WGS sequence"/>
</dbReference>